<proteinExistence type="predicted"/>
<dbReference type="EMBL" id="DYXM01000232">
    <property type="protein sequence ID" value="HJE91767.1"/>
    <property type="molecule type" value="Genomic_DNA"/>
</dbReference>
<dbReference type="InterPro" id="IPR045522">
    <property type="entry name" value="DUF6474"/>
</dbReference>
<evidence type="ECO:0000313" key="2">
    <source>
        <dbReference type="Proteomes" id="UP000776650"/>
    </source>
</evidence>
<gene>
    <name evidence="1" type="ORF">K8V11_12250</name>
</gene>
<evidence type="ECO:0000313" key="1">
    <source>
        <dbReference type="EMBL" id="HJE91767.1"/>
    </source>
</evidence>
<sequence length="53" mass="5983">FSERTEVRLNDMNTALETAESIPTAERRNVHKSISGELDRVNRDVLARLGVKS</sequence>
<feature type="non-terminal residue" evidence="1">
    <location>
        <position position="1"/>
    </location>
</feature>
<protein>
    <submittedName>
        <fullName evidence="1">DUF6474 family protein</fullName>
    </submittedName>
</protein>
<dbReference type="Proteomes" id="UP000776650">
    <property type="component" value="Unassembled WGS sequence"/>
</dbReference>
<dbReference type="Pfam" id="PF20079">
    <property type="entry name" value="DUF6474"/>
    <property type="match status" value="1"/>
</dbReference>
<organism evidence="1 2">
    <name type="scientific">Dietzia timorensis</name>
    <dbReference type="NCBI Taxonomy" id="499555"/>
    <lineage>
        <taxon>Bacteria</taxon>
        <taxon>Bacillati</taxon>
        <taxon>Actinomycetota</taxon>
        <taxon>Actinomycetes</taxon>
        <taxon>Mycobacteriales</taxon>
        <taxon>Dietziaceae</taxon>
        <taxon>Dietzia</taxon>
    </lineage>
</organism>
<name>A0A921F525_9ACTN</name>
<dbReference type="RefSeq" id="WP_303914684.1">
    <property type="nucleotide sequence ID" value="NZ_DYXM01000232.1"/>
</dbReference>
<reference evidence="1" key="2">
    <citation type="submission" date="2021-09" db="EMBL/GenBank/DDBJ databases">
        <authorList>
            <person name="Gilroy R."/>
        </authorList>
    </citation>
    <scope>NUCLEOTIDE SEQUENCE</scope>
    <source>
        <strain evidence="1">ChiGjej1B1-18357</strain>
    </source>
</reference>
<comment type="caution">
    <text evidence="1">The sequence shown here is derived from an EMBL/GenBank/DDBJ whole genome shotgun (WGS) entry which is preliminary data.</text>
</comment>
<accession>A0A921F525</accession>
<dbReference type="AlphaFoldDB" id="A0A921F525"/>
<reference evidence="1" key="1">
    <citation type="journal article" date="2021" name="PeerJ">
        <title>Extensive microbial diversity within the chicken gut microbiome revealed by metagenomics and culture.</title>
        <authorList>
            <person name="Gilroy R."/>
            <person name="Ravi A."/>
            <person name="Getino M."/>
            <person name="Pursley I."/>
            <person name="Horton D.L."/>
            <person name="Alikhan N.F."/>
            <person name="Baker D."/>
            <person name="Gharbi K."/>
            <person name="Hall N."/>
            <person name="Watson M."/>
            <person name="Adriaenssens E.M."/>
            <person name="Foster-Nyarko E."/>
            <person name="Jarju S."/>
            <person name="Secka A."/>
            <person name="Antonio M."/>
            <person name="Oren A."/>
            <person name="Chaudhuri R.R."/>
            <person name="La Ragione R."/>
            <person name="Hildebrand F."/>
            <person name="Pallen M.J."/>
        </authorList>
    </citation>
    <scope>NUCLEOTIDE SEQUENCE</scope>
    <source>
        <strain evidence="1">ChiGjej1B1-18357</strain>
    </source>
</reference>